<feature type="compositionally biased region" description="Basic and acidic residues" evidence="5">
    <location>
        <begin position="121"/>
        <end position="131"/>
    </location>
</feature>
<dbReference type="Gene3D" id="3.30.40.10">
    <property type="entry name" value="Zinc/RING finger domain, C3HC4 (zinc finger)"/>
    <property type="match status" value="1"/>
</dbReference>
<dbReference type="SUPFAM" id="SSF57850">
    <property type="entry name" value="RING/U-box"/>
    <property type="match status" value="1"/>
</dbReference>
<feature type="compositionally biased region" description="Polar residues" evidence="5">
    <location>
        <begin position="1049"/>
        <end position="1067"/>
    </location>
</feature>
<feature type="region of interest" description="Disordered" evidence="5">
    <location>
        <begin position="1031"/>
        <end position="1068"/>
    </location>
</feature>
<dbReference type="OMA" id="EMSDSRW"/>
<feature type="compositionally biased region" description="Basic and acidic residues" evidence="5">
    <location>
        <begin position="421"/>
        <end position="437"/>
    </location>
</feature>
<feature type="compositionally biased region" description="Polar residues" evidence="5">
    <location>
        <begin position="464"/>
        <end position="479"/>
    </location>
</feature>
<feature type="compositionally biased region" description="Low complexity" evidence="5">
    <location>
        <begin position="870"/>
        <end position="880"/>
    </location>
</feature>
<evidence type="ECO:0000256" key="1">
    <source>
        <dbReference type="ARBA" id="ARBA00022723"/>
    </source>
</evidence>
<dbReference type="InterPro" id="IPR001841">
    <property type="entry name" value="Znf_RING"/>
</dbReference>
<evidence type="ECO:0000313" key="8">
    <source>
        <dbReference type="Proteomes" id="UP000264820"/>
    </source>
</evidence>
<keyword evidence="8" id="KW-1185">Reference proteome</keyword>
<evidence type="ECO:0000256" key="5">
    <source>
        <dbReference type="SAM" id="MobiDB-lite"/>
    </source>
</evidence>
<reference evidence="7" key="1">
    <citation type="submission" date="2025-08" db="UniProtKB">
        <authorList>
            <consortium name="Ensembl"/>
        </authorList>
    </citation>
    <scope>IDENTIFICATION</scope>
</reference>
<dbReference type="PANTHER" id="PTHR47048:SF1">
    <property type="entry name" value="PROTEIN SCAF11"/>
    <property type="match status" value="1"/>
</dbReference>
<dbReference type="InterPro" id="IPR013083">
    <property type="entry name" value="Znf_RING/FYVE/PHD"/>
</dbReference>
<feature type="compositionally biased region" description="Basic and acidic residues" evidence="5">
    <location>
        <begin position="808"/>
        <end position="820"/>
    </location>
</feature>
<feature type="compositionally biased region" description="Gly residues" evidence="5">
    <location>
        <begin position="842"/>
        <end position="853"/>
    </location>
</feature>
<dbReference type="InterPro" id="IPR057031">
    <property type="entry name" value="SFR19-like_C"/>
</dbReference>
<keyword evidence="1" id="KW-0479">Metal-binding</keyword>
<feature type="compositionally biased region" description="Polar residues" evidence="5">
    <location>
        <begin position="405"/>
        <end position="420"/>
    </location>
</feature>
<feature type="compositionally biased region" description="Basic and acidic residues" evidence="5">
    <location>
        <begin position="371"/>
        <end position="383"/>
    </location>
</feature>
<dbReference type="Ensembl" id="ENSHCOT00000001199.1">
    <property type="protein sequence ID" value="ENSHCOP00000022384.1"/>
    <property type="gene ID" value="ENSHCOG00000010029.1"/>
</dbReference>
<feature type="compositionally biased region" description="Basic residues" evidence="5">
    <location>
        <begin position="339"/>
        <end position="349"/>
    </location>
</feature>
<evidence type="ECO:0000256" key="2">
    <source>
        <dbReference type="ARBA" id="ARBA00022771"/>
    </source>
</evidence>
<dbReference type="OrthoDB" id="1935339at2759"/>
<feature type="region of interest" description="Disordered" evidence="5">
    <location>
        <begin position="258"/>
        <end position="1002"/>
    </location>
</feature>
<feature type="compositionally biased region" description="Basic residues" evidence="5">
    <location>
        <begin position="720"/>
        <end position="746"/>
    </location>
</feature>
<dbReference type="KEGG" id="hcq:109528802"/>
<dbReference type="PANTHER" id="PTHR47048">
    <property type="entry name" value="PROTEIN SCAF11"/>
    <property type="match status" value="1"/>
</dbReference>
<dbReference type="InterPro" id="IPR017907">
    <property type="entry name" value="Znf_RING_CS"/>
</dbReference>
<evidence type="ECO:0000256" key="3">
    <source>
        <dbReference type="ARBA" id="ARBA00022833"/>
    </source>
</evidence>
<feature type="compositionally biased region" description="Acidic residues" evidence="5">
    <location>
        <begin position="361"/>
        <end position="370"/>
    </location>
</feature>
<feature type="compositionally biased region" description="Pro residues" evidence="5">
    <location>
        <begin position="1037"/>
        <end position="1047"/>
    </location>
</feature>
<evidence type="ECO:0000313" key="7">
    <source>
        <dbReference type="Ensembl" id="ENSHCOP00000022384.1"/>
    </source>
</evidence>
<dbReference type="STRING" id="109280.ENSHCOP00000022384"/>
<dbReference type="RefSeq" id="XP_019747339.1">
    <property type="nucleotide sequence ID" value="XM_019891780.1"/>
</dbReference>
<accession>A0A3Q2YW95</accession>
<dbReference type="SMART" id="SM00184">
    <property type="entry name" value="RING"/>
    <property type="match status" value="1"/>
</dbReference>
<dbReference type="GeneID" id="109528802"/>
<dbReference type="PROSITE" id="PS00518">
    <property type="entry name" value="ZF_RING_1"/>
    <property type="match status" value="1"/>
</dbReference>
<feature type="compositionally biased region" description="Basic and acidic residues" evidence="5">
    <location>
        <begin position="1106"/>
        <end position="1120"/>
    </location>
</feature>
<keyword evidence="3" id="KW-0862">Zinc</keyword>
<feature type="region of interest" description="Disordered" evidence="5">
    <location>
        <begin position="120"/>
        <end position="148"/>
    </location>
</feature>
<feature type="compositionally biased region" description="Pro residues" evidence="5">
    <location>
        <begin position="966"/>
        <end position="983"/>
    </location>
</feature>
<dbReference type="GO" id="GO:0003723">
    <property type="term" value="F:RNA binding"/>
    <property type="evidence" value="ECO:0007669"/>
    <property type="project" value="TreeGrafter"/>
</dbReference>
<organism evidence="7 8">
    <name type="scientific">Hippocampus comes</name>
    <name type="common">Tiger tail seahorse</name>
    <dbReference type="NCBI Taxonomy" id="109280"/>
    <lineage>
        <taxon>Eukaryota</taxon>
        <taxon>Metazoa</taxon>
        <taxon>Chordata</taxon>
        <taxon>Craniata</taxon>
        <taxon>Vertebrata</taxon>
        <taxon>Euteleostomi</taxon>
        <taxon>Actinopterygii</taxon>
        <taxon>Neopterygii</taxon>
        <taxon>Teleostei</taxon>
        <taxon>Neoteleostei</taxon>
        <taxon>Acanthomorphata</taxon>
        <taxon>Syngnathiaria</taxon>
        <taxon>Syngnathiformes</taxon>
        <taxon>Syngnathoidei</taxon>
        <taxon>Syngnathidae</taxon>
        <taxon>Hippocampus</taxon>
    </lineage>
</organism>
<feature type="compositionally biased region" description="Basic residues" evidence="5">
    <location>
        <begin position="646"/>
        <end position="657"/>
    </location>
</feature>
<feature type="domain" description="RING-type" evidence="6">
    <location>
        <begin position="24"/>
        <end position="67"/>
    </location>
</feature>
<evidence type="ECO:0000256" key="4">
    <source>
        <dbReference type="PROSITE-ProRule" id="PRU00175"/>
    </source>
</evidence>
<dbReference type="PROSITE" id="PS50089">
    <property type="entry name" value="ZF_RING_2"/>
    <property type="match status" value="1"/>
</dbReference>
<feature type="compositionally biased region" description="Basic and acidic residues" evidence="5">
    <location>
        <begin position="666"/>
        <end position="686"/>
    </location>
</feature>
<keyword evidence="2 4" id="KW-0863">Zinc-finger</keyword>
<feature type="compositionally biased region" description="Basic and acidic residues" evidence="5">
    <location>
        <begin position="698"/>
        <end position="719"/>
    </location>
</feature>
<feature type="compositionally biased region" description="Basic and acidic residues" evidence="5">
    <location>
        <begin position="552"/>
        <end position="574"/>
    </location>
</feature>
<feature type="compositionally biased region" description="Polar residues" evidence="5">
    <location>
        <begin position="1083"/>
        <end position="1101"/>
    </location>
</feature>
<dbReference type="Proteomes" id="UP000264820">
    <property type="component" value="Unplaced"/>
</dbReference>
<reference evidence="7" key="2">
    <citation type="submission" date="2025-09" db="UniProtKB">
        <authorList>
            <consortium name="Ensembl"/>
        </authorList>
    </citation>
    <scope>IDENTIFICATION</scope>
</reference>
<feature type="region of interest" description="Disordered" evidence="5">
    <location>
        <begin position="1083"/>
        <end position="1120"/>
    </location>
</feature>
<dbReference type="GO" id="GO:0008270">
    <property type="term" value="F:zinc ion binding"/>
    <property type="evidence" value="ECO:0007669"/>
    <property type="project" value="UniProtKB-KW"/>
</dbReference>
<dbReference type="GO" id="GO:0000245">
    <property type="term" value="P:spliceosomal complex assembly"/>
    <property type="evidence" value="ECO:0007669"/>
    <property type="project" value="TreeGrafter"/>
</dbReference>
<dbReference type="GeneTree" id="ENSGT00950000183205"/>
<feature type="compositionally biased region" description="Basic and acidic residues" evidence="5">
    <location>
        <begin position="631"/>
        <end position="645"/>
    </location>
</feature>
<dbReference type="CTD" id="9169"/>
<feature type="compositionally biased region" description="Basic and acidic residues" evidence="5">
    <location>
        <begin position="752"/>
        <end position="778"/>
    </location>
</feature>
<dbReference type="AlphaFoldDB" id="A0A3Q2YW95"/>
<proteinExistence type="predicted"/>
<protein>
    <submittedName>
        <fullName evidence="7">SR-related CTD associated factor 11</fullName>
    </submittedName>
</protein>
<dbReference type="RefSeq" id="XP_019747340.1">
    <property type="nucleotide sequence ID" value="XM_019891781.1"/>
</dbReference>
<dbReference type="Pfam" id="PF23030">
    <property type="entry name" value="SCAF11-like_C"/>
    <property type="match status" value="1"/>
</dbReference>
<feature type="compositionally biased region" description="Low complexity" evidence="5">
    <location>
        <begin position="305"/>
        <end position="317"/>
    </location>
</feature>
<sequence length="1186" mass="129525">MTGAESDGQGSSPDGSDAEEAERCPICLGVPARGELAMPDSCCHVFCLGCLLTWAELQMVPSCPVDRRPFRNVYRWDGSLRCVQVPVSRQVAEPEAESCVCRSPGQRACLKSKLRKRSRQQRAEKMADSKTKGLVRKCNDDDPSSVSRKKVRGSECCAWPSSTFLSLATQDITEPVLVTEEISYEAEQCKRQVQECPWFSPAAPICAIGTSRFLSANSNHGPFTFELCSSPITSASSFGPGHFAFQGVVCAITCPKGGDKRGGRASNSKAPTKKDESLPSRRSGRNSKDQEESSVSHPSSPPQPSVSDSDSSASQASKAGLASQVAAKRKGKQVTNRKASGKRKNTRKKPSSEPVENQPASEDDEGDAGDGTDRGEAEDEAKPEMNNSDQPSDAEGSLNADHLNSDSLDGQQAAESLSSNMEHDTNDALDKDCHEQPEPDENNSHLSISLDSPPKSPESECSGKLSTQGEEPTVMSISTGDEEKITASPPSEPESTLDNLMSPDFDNVIEQDCKTEVGEERLDQSNDEEASRDLQRQSHESPKPASPCAEPSEAKVAEQEAKAFEGSETPERETPLVVPNLGEVVTNDDLSKDDTNVIPMDCSSPMSEAVSATVLEEAKEPAAAETSVSVPDERSKDQAERDPSHGRKNGRQRRSRFHSPTSAWSPKRDSRRESYGRSRSHSRERTGGTPSGHSSRPRSRERERERDKDRDYFRRERSRERRRRRSRSRSRSKSRSPSRTRSHRRGYSPERPASRDRSPRGKERRGGWRAGNGRDGRRSHGNAARFENGVPSETSPERQGWSENPDWVTEKTRGEVEGRNWDFGGGSRWEDRGPRGRVGFEQGRGAGRGGGNRGFHSQLQEDDNRRQPRSNSGMGNNSGNDAYSRFNENRGGGRRKPESDPGDSMLDRSGWSSASSWAVRRTLPADVQDYYSKRERGGAGSWTRPEEEQPAADPAKSEPAPTAPGNAPPAPVLTAMPPPPPPQLNVLHHHFPLQGPRGPVPVNLQPSAPYAVTPPIPVHLHPAVPLLQVPAVGTQGLPPPPPPPPPMQQGGQTTAAQPDGQITQMVNTMGAYGKAGLLSTPTKVGQQAANQVLPSSTTQPAQHHKAQADSSKKEKKQQIQEKAINEVKTAIKPYYQKKEITKDEYKEIVRKAVEKVCHSKSGEVNSSKVANLVKAYVDKYKHARKK</sequence>
<evidence type="ECO:0000259" key="6">
    <source>
        <dbReference type="PROSITE" id="PS50089"/>
    </source>
</evidence>
<name>A0A3Q2YW95_HIPCM</name>
<feature type="compositionally biased region" description="Basic and acidic residues" evidence="5">
    <location>
        <begin position="511"/>
        <end position="542"/>
    </location>
</feature>